<evidence type="ECO:0008006" key="3">
    <source>
        <dbReference type="Google" id="ProtNLM"/>
    </source>
</evidence>
<dbReference type="Proteomes" id="UP000199663">
    <property type="component" value="Unassembled WGS sequence"/>
</dbReference>
<dbReference type="RefSeq" id="WP_026333727.1">
    <property type="nucleotide sequence ID" value="NZ_FNQC01000010.1"/>
</dbReference>
<keyword evidence="2" id="KW-1185">Reference proteome</keyword>
<dbReference type="InterPro" id="IPR012467">
    <property type="entry name" value="DUF1684"/>
</dbReference>
<dbReference type="EMBL" id="FNQC01000010">
    <property type="protein sequence ID" value="SDZ33178.1"/>
    <property type="molecule type" value="Genomic_DNA"/>
</dbReference>
<gene>
    <name evidence="1" type="ORF">SAMN05444412_110126</name>
</gene>
<dbReference type="PANTHER" id="PTHR41913:SF1">
    <property type="entry name" value="DUF1684 DOMAIN-CONTAINING PROTEIN"/>
    <property type="match status" value="1"/>
</dbReference>
<evidence type="ECO:0000313" key="1">
    <source>
        <dbReference type="EMBL" id="SDZ33178.1"/>
    </source>
</evidence>
<accession>A0A1H3S6G7</accession>
<comment type="caution">
    <text evidence="1">The sequence shown here is derived from an EMBL/GenBank/DDBJ whole genome shotgun (WGS) entry which is preliminary data.</text>
</comment>
<dbReference type="PANTHER" id="PTHR41913">
    <property type="entry name" value="DUF1684 DOMAIN-CONTAINING PROTEIN"/>
    <property type="match status" value="1"/>
</dbReference>
<dbReference type="PROSITE" id="PS51257">
    <property type="entry name" value="PROKAR_LIPOPROTEIN"/>
    <property type="match status" value="1"/>
</dbReference>
<protein>
    <recommendedName>
        <fullName evidence="3">DUF1684 domain-containing protein</fullName>
    </recommendedName>
</protein>
<reference evidence="1 2" key="1">
    <citation type="submission" date="2016-10" db="EMBL/GenBank/DDBJ databases">
        <authorList>
            <person name="Varghese N."/>
            <person name="Submissions S."/>
        </authorList>
    </citation>
    <scope>NUCLEOTIDE SEQUENCE [LARGE SCALE GENOMIC DNA]</scope>
    <source>
        <strain evidence="1 2">DSM 17997</strain>
    </source>
</reference>
<proteinExistence type="predicted"/>
<organism evidence="1 2">
    <name type="scientific">Rhodonellum ikkaensis</name>
    <dbReference type="NCBI Taxonomy" id="336829"/>
    <lineage>
        <taxon>Bacteria</taxon>
        <taxon>Pseudomonadati</taxon>
        <taxon>Bacteroidota</taxon>
        <taxon>Cytophagia</taxon>
        <taxon>Cytophagales</taxon>
        <taxon>Cytophagaceae</taxon>
        <taxon>Rhodonellum</taxon>
    </lineage>
</organism>
<name>A0A1H3S6G7_9BACT</name>
<evidence type="ECO:0000313" key="2">
    <source>
        <dbReference type="Proteomes" id="UP000199663"/>
    </source>
</evidence>
<dbReference type="Pfam" id="PF07920">
    <property type="entry name" value="DUF1684"/>
    <property type="match status" value="1"/>
</dbReference>
<sequence>MRRYFTICLLLAFSMGCGNGKGAETLSPEAHSALVENWYDARVTSLKSPEGWLNLIGLFWLEEGENQMGSKAGTVIVLPSGMPEKLGSFFLKDSLAFFIPVQEGIVMEGEKLREKTIVSNFKNGIGPQLAYESLRFNLIKRDKVIGLRLRDLEADAVSQFDGIERYPVDIDWRLEATFIPYDPVKMIDITNVLGQTTPNPSPGAIEFELWGSTYRLDALDGGEEDLFLIFADGTSGEETYGGGRYIYIKKPSASGNTVLDFNMAYNPPCVFTPHATCPLPPRQNVLDVAITAGEKNYGIY</sequence>